<keyword evidence="13" id="KW-1185">Reference proteome</keyword>
<evidence type="ECO:0000256" key="9">
    <source>
        <dbReference type="PROSITE-ProRule" id="PRU10141"/>
    </source>
</evidence>
<evidence type="ECO:0000256" key="8">
    <source>
        <dbReference type="ARBA" id="ARBA00048679"/>
    </source>
</evidence>
<dbReference type="PROSITE" id="PS50011">
    <property type="entry name" value="PROTEIN_KINASE_DOM"/>
    <property type="match status" value="1"/>
</dbReference>
<evidence type="ECO:0000256" key="6">
    <source>
        <dbReference type="ARBA" id="ARBA00022840"/>
    </source>
</evidence>
<dbReference type="PROSITE" id="PS00108">
    <property type="entry name" value="PROTEIN_KINASE_ST"/>
    <property type="match status" value="1"/>
</dbReference>
<dbReference type="SMART" id="SM00220">
    <property type="entry name" value="S_TKc"/>
    <property type="match status" value="1"/>
</dbReference>
<keyword evidence="4 9" id="KW-0547">Nucleotide-binding</keyword>
<evidence type="ECO:0000256" key="10">
    <source>
        <dbReference type="SAM" id="MobiDB-lite"/>
    </source>
</evidence>
<dbReference type="InterPro" id="IPR017441">
    <property type="entry name" value="Protein_kinase_ATP_BS"/>
</dbReference>
<evidence type="ECO:0000259" key="11">
    <source>
        <dbReference type="PROSITE" id="PS50011"/>
    </source>
</evidence>
<name>A0A402AJX3_9CHLR</name>
<feature type="domain" description="Protein kinase" evidence="11">
    <location>
        <begin position="1"/>
        <end position="258"/>
    </location>
</feature>
<comment type="caution">
    <text evidence="12">The sequence shown here is derived from an EMBL/GenBank/DDBJ whole genome shotgun (WGS) entry which is preliminary data.</text>
</comment>
<feature type="region of interest" description="Disordered" evidence="10">
    <location>
        <begin position="279"/>
        <end position="312"/>
    </location>
</feature>
<gene>
    <name evidence="12" type="ORF">KDK_31960</name>
</gene>
<sequence>MIKKILGQGGMGAALLATDIRLDGKSVVIKELISDNVDQNQRMEDVRNFKREVATLAHIDHPLVPNVTDHFQEGARYFMVQEYVDGENLEERLNRTNQPFKEREALICASEVLDVLEYLSQQMPPIVHRDIKPANIIIGARDRRAHLVDFGIARADEVRNAQRKQTSALGTPGYAPPEQYQGNADPRSDLYALAATLHHLLTNRDPRNHPPFYYPAVRSLNQQLSPDIERILTRALNNDINQRYQSAAAMKQDIDAILRQRFGISGNIDSYTLGTSGPIQTISASSPTQAATQPGTPPNISQPTLAANNTPPTLVPHHRRWVWLKTSELAVVYH</sequence>
<dbReference type="PANTHER" id="PTHR24363">
    <property type="entry name" value="SERINE/THREONINE PROTEIN KINASE"/>
    <property type="match status" value="1"/>
</dbReference>
<comment type="catalytic activity">
    <reaction evidence="7">
        <text>L-threonyl-[protein] + ATP = O-phospho-L-threonyl-[protein] + ADP + H(+)</text>
        <dbReference type="Rhea" id="RHEA:46608"/>
        <dbReference type="Rhea" id="RHEA-COMP:11060"/>
        <dbReference type="Rhea" id="RHEA-COMP:11605"/>
        <dbReference type="ChEBI" id="CHEBI:15378"/>
        <dbReference type="ChEBI" id="CHEBI:30013"/>
        <dbReference type="ChEBI" id="CHEBI:30616"/>
        <dbReference type="ChEBI" id="CHEBI:61977"/>
        <dbReference type="ChEBI" id="CHEBI:456216"/>
        <dbReference type="EC" id="2.7.11.1"/>
    </reaction>
</comment>
<feature type="compositionally biased region" description="Polar residues" evidence="10">
    <location>
        <begin position="299"/>
        <end position="312"/>
    </location>
</feature>
<dbReference type="AlphaFoldDB" id="A0A402AJX3"/>
<dbReference type="Gene3D" id="1.10.510.10">
    <property type="entry name" value="Transferase(Phosphotransferase) domain 1"/>
    <property type="match status" value="1"/>
</dbReference>
<reference evidence="13" key="1">
    <citation type="submission" date="2018-12" db="EMBL/GenBank/DDBJ databases">
        <title>Tengunoibacter tsumagoiensis gen. nov., sp. nov., Dictyobacter kobayashii sp. nov., D. alpinus sp. nov., and D. joshuensis sp. nov. and description of Dictyobacteraceae fam. nov. within the order Ktedonobacterales isolated from Tengu-no-mugimeshi.</title>
        <authorList>
            <person name="Wang C.M."/>
            <person name="Zheng Y."/>
            <person name="Sakai Y."/>
            <person name="Toyoda A."/>
            <person name="Minakuchi Y."/>
            <person name="Abe K."/>
            <person name="Yokota A."/>
            <person name="Yabe S."/>
        </authorList>
    </citation>
    <scope>NUCLEOTIDE SEQUENCE [LARGE SCALE GENOMIC DNA]</scope>
    <source>
        <strain evidence="13">Uno11</strain>
    </source>
</reference>
<dbReference type="PANTHER" id="PTHR24363:SF0">
    <property type="entry name" value="SERINE_THREONINE KINASE LIKE DOMAIN CONTAINING 1"/>
    <property type="match status" value="1"/>
</dbReference>
<evidence type="ECO:0000256" key="1">
    <source>
        <dbReference type="ARBA" id="ARBA00012513"/>
    </source>
</evidence>
<dbReference type="GO" id="GO:0004674">
    <property type="term" value="F:protein serine/threonine kinase activity"/>
    <property type="evidence" value="ECO:0007669"/>
    <property type="project" value="UniProtKB-KW"/>
</dbReference>
<dbReference type="Proteomes" id="UP000287188">
    <property type="component" value="Unassembled WGS sequence"/>
</dbReference>
<evidence type="ECO:0000313" key="13">
    <source>
        <dbReference type="Proteomes" id="UP000287188"/>
    </source>
</evidence>
<evidence type="ECO:0000256" key="3">
    <source>
        <dbReference type="ARBA" id="ARBA00022679"/>
    </source>
</evidence>
<feature type="binding site" evidence="9">
    <location>
        <position position="30"/>
    </location>
    <ligand>
        <name>ATP</name>
        <dbReference type="ChEBI" id="CHEBI:30616"/>
    </ligand>
</feature>
<keyword evidence="6 9" id="KW-0067">ATP-binding</keyword>
<proteinExistence type="predicted"/>
<dbReference type="EMBL" id="BIFS01000001">
    <property type="protein sequence ID" value="GCE19396.1"/>
    <property type="molecule type" value="Genomic_DNA"/>
</dbReference>
<dbReference type="Pfam" id="PF00069">
    <property type="entry name" value="Pkinase"/>
    <property type="match status" value="1"/>
</dbReference>
<dbReference type="Gene3D" id="3.30.200.20">
    <property type="entry name" value="Phosphorylase Kinase, domain 1"/>
    <property type="match status" value="1"/>
</dbReference>
<keyword evidence="5" id="KW-0418">Kinase</keyword>
<evidence type="ECO:0000256" key="2">
    <source>
        <dbReference type="ARBA" id="ARBA00022527"/>
    </source>
</evidence>
<evidence type="ECO:0000256" key="7">
    <source>
        <dbReference type="ARBA" id="ARBA00047899"/>
    </source>
</evidence>
<comment type="catalytic activity">
    <reaction evidence="8">
        <text>L-seryl-[protein] + ATP = O-phospho-L-seryl-[protein] + ADP + H(+)</text>
        <dbReference type="Rhea" id="RHEA:17989"/>
        <dbReference type="Rhea" id="RHEA-COMP:9863"/>
        <dbReference type="Rhea" id="RHEA-COMP:11604"/>
        <dbReference type="ChEBI" id="CHEBI:15378"/>
        <dbReference type="ChEBI" id="CHEBI:29999"/>
        <dbReference type="ChEBI" id="CHEBI:30616"/>
        <dbReference type="ChEBI" id="CHEBI:83421"/>
        <dbReference type="ChEBI" id="CHEBI:456216"/>
        <dbReference type="EC" id="2.7.11.1"/>
    </reaction>
</comment>
<dbReference type="RefSeq" id="WP_170207705.1">
    <property type="nucleotide sequence ID" value="NZ_BIFS01000001.1"/>
</dbReference>
<dbReference type="EC" id="2.7.11.1" evidence="1"/>
<accession>A0A402AJX3</accession>
<keyword evidence="2" id="KW-0723">Serine/threonine-protein kinase</keyword>
<evidence type="ECO:0000256" key="5">
    <source>
        <dbReference type="ARBA" id="ARBA00022777"/>
    </source>
</evidence>
<dbReference type="SUPFAM" id="SSF56112">
    <property type="entry name" value="Protein kinase-like (PK-like)"/>
    <property type="match status" value="1"/>
</dbReference>
<dbReference type="InterPro" id="IPR011009">
    <property type="entry name" value="Kinase-like_dom_sf"/>
</dbReference>
<evidence type="ECO:0000256" key="4">
    <source>
        <dbReference type="ARBA" id="ARBA00022741"/>
    </source>
</evidence>
<dbReference type="InterPro" id="IPR008271">
    <property type="entry name" value="Ser/Thr_kinase_AS"/>
</dbReference>
<evidence type="ECO:0000313" key="12">
    <source>
        <dbReference type="EMBL" id="GCE19396.1"/>
    </source>
</evidence>
<protein>
    <recommendedName>
        <fullName evidence="1">non-specific serine/threonine protein kinase</fullName>
        <ecNumber evidence="1">2.7.11.1</ecNumber>
    </recommendedName>
</protein>
<dbReference type="CDD" id="cd14014">
    <property type="entry name" value="STKc_PknB_like"/>
    <property type="match status" value="1"/>
</dbReference>
<dbReference type="InterPro" id="IPR000719">
    <property type="entry name" value="Prot_kinase_dom"/>
</dbReference>
<organism evidence="12 13">
    <name type="scientific">Dictyobacter kobayashii</name>
    <dbReference type="NCBI Taxonomy" id="2014872"/>
    <lineage>
        <taxon>Bacteria</taxon>
        <taxon>Bacillati</taxon>
        <taxon>Chloroflexota</taxon>
        <taxon>Ktedonobacteria</taxon>
        <taxon>Ktedonobacterales</taxon>
        <taxon>Dictyobacteraceae</taxon>
        <taxon>Dictyobacter</taxon>
    </lineage>
</organism>
<keyword evidence="3" id="KW-0808">Transferase</keyword>
<dbReference type="GO" id="GO:0005524">
    <property type="term" value="F:ATP binding"/>
    <property type="evidence" value="ECO:0007669"/>
    <property type="project" value="UniProtKB-UniRule"/>
</dbReference>
<dbReference type="PROSITE" id="PS00107">
    <property type="entry name" value="PROTEIN_KINASE_ATP"/>
    <property type="match status" value="1"/>
</dbReference>